<proteinExistence type="predicted"/>
<comment type="caution">
    <text evidence="2">The sequence shown here is derived from an EMBL/GenBank/DDBJ whole genome shotgun (WGS) entry which is preliminary data.</text>
</comment>
<dbReference type="Proteomes" id="UP001219525">
    <property type="component" value="Unassembled WGS sequence"/>
</dbReference>
<evidence type="ECO:0000313" key="2">
    <source>
        <dbReference type="EMBL" id="KAJ7195097.1"/>
    </source>
</evidence>
<organism evidence="2 3">
    <name type="scientific">Mycena pura</name>
    <dbReference type="NCBI Taxonomy" id="153505"/>
    <lineage>
        <taxon>Eukaryota</taxon>
        <taxon>Fungi</taxon>
        <taxon>Dikarya</taxon>
        <taxon>Basidiomycota</taxon>
        <taxon>Agaricomycotina</taxon>
        <taxon>Agaricomycetes</taxon>
        <taxon>Agaricomycetidae</taxon>
        <taxon>Agaricales</taxon>
        <taxon>Marasmiineae</taxon>
        <taxon>Mycenaceae</taxon>
        <taxon>Mycena</taxon>
    </lineage>
</organism>
<evidence type="ECO:0000256" key="1">
    <source>
        <dbReference type="SAM" id="MobiDB-lite"/>
    </source>
</evidence>
<dbReference type="EMBL" id="JARJCW010000093">
    <property type="protein sequence ID" value="KAJ7195097.1"/>
    <property type="molecule type" value="Genomic_DNA"/>
</dbReference>
<feature type="region of interest" description="Disordered" evidence="1">
    <location>
        <begin position="101"/>
        <end position="143"/>
    </location>
</feature>
<sequence>MYLRGIKPRNTFEVRGVSEASTWLRITRPHRTPDYRWGTRSPRPLHGPDFPNGFSEPKFRVLSFKIRVFGLVRAFSRHSARHRPAHCNEKKHVLNVSRMNEGGSAQAEQASRTKPASSHFFCRPIQSSGRKTPSDDKSISGPAIASGGQQAAAVAGEAGAKVAGAVADAIASARHASTPRTRRARFVEIVFLHITISVAFPFQVACRVHYGVFWTALDPPTVRISVRLRLRRAIRSGPLERLGAPKGTSSVRTVKRVAHL</sequence>
<dbReference type="AlphaFoldDB" id="A0AAD6Y0D6"/>
<keyword evidence="3" id="KW-1185">Reference proteome</keyword>
<feature type="compositionally biased region" description="Polar residues" evidence="1">
    <location>
        <begin position="106"/>
        <end position="116"/>
    </location>
</feature>
<evidence type="ECO:0000313" key="3">
    <source>
        <dbReference type="Proteomes" id="UP001219525"/>
    </source>
</evidence>
<gene>
    <name evidence="2" type="ORF">GGX14DRAFT_677496</name>
</gene>
<accession>A0AAD6Y0D6</accession>
<protein>
    <submittedName>
        <fullName evidence="2">Uncharacterized protein</fullName>
    </submittedName>
</protein>
<name>A0AAD6Y0D6_9AGAR</name>
<reference evidence="2" key="1">
    <citation type="submission" date="2023-03" db="EMBL/GenBank/DDBJ databases">
        <title>Massive genome expansion in bonnet fungi (Mycena s.s.) driven by repeated elements and novel gene families across ecological guilds.</title>
        <authorList>
            <consortium name="Lawrence Berkeley National Laboratory"/>
            <person name="Harder C.B."/>
            <person name="Miyauchi S."/>
            <person name="Viragh M."/>
            <person name="Kuo A."/>
            <person name="Thoen E."/>
            <person name="Andreopoulos B."/>
            <person name="Lu D."/>
            <person name="Skrede I."/>
            <person name="Drula E."/>
            <person name="Henrissat B."/>
            <person name="Morin E."/>
            <person name="Kohler A."/>
            <person name="Barry K."/>
            <person name="LaButti K."/>
            <person name="Morin E."/>
            <person name="Salamov A."/>
            <person name="Lipzen A."/>
            <person name="Mereny Z."/>
            <person name="Hegedus B."/>
            <person name="Baldrian P."/>
            <person name="Stursova M."/>
            <person name="Weitz H."/>
            <person name="Taylor A."/>
            <person name="Grigoriev I.V."/>
            <person name="Nagy L.G."/>
            <person name="Martin F."/>
            <person name="Kauserud H."/>
        </authorList>
    </citation>
    <scope>NUCLEOTIDE SEQUENCE</scope>
    <source>
        <strain evidence="2">9144</strain>
    </source>
</reference>